<dbReference type="AlphaFoldDB" id="A0A7J7J9H0"/>
<reference evidence="2" key="1">
    <citation type="submission" date="2020-06" db="EMBL/GenBank/DDBJ databases">
        <title>Draft genome of Bugula neritina, a colonial animal packing powerful symbionts and potential medicines.</title>
        <authorList>
            <person name="Rayko M."/>
        </authorList>
    </citation>
    <scope>NUCLEOTIDE SEQUENCE [LARGE SCALE GENOMIC DNA]</scope>
    <source>
        <strain evidence="2">Kwan_BN1</strain>
    </source>
</reference>
<evidence type="ECO:0000313" key="3">
    <source>
        <dbReference type="Proteomes" id="UP000593567"/>
    </source>
</evidence>
<feature type="region of interest" description="Disordered" evidence="1">
    <location>
        <begin position="18"/>
        <end position="45"/>
    </location>
</feature>
<evidence type="ECO:0000313" key="2">
    <source>
        <dbReference type="EMBL" id="KAF6022675.1"/>
    </source>
</evidence>
<name>A0A7J7J9H0_BUGNE</name>
<gene>
    <name evidence="2" type="ORF">EB796_019026</name>
</gene>
<protein>
    <submittedName>
        <fullName evidence="2">Uncharacterized protein</fullName>
    </submittedName>
</protein>
<accession>A0A7J7J9H0</accession>
<dbReference type="EMBL" id="VXIV02002817">
    <property type="protein sequence ID" value="KAF6022675.1"/>
    <property type="molecule type" value="Genomic_DNA"/>
</dbReference>
<evidence type="ECO:0000256" key="1">
    <source>
        <dbReference type="SAM" id="MobiDB-lite"/>
    </source>
</evidence>
<keyword evidence="3" id="KW-1185">Reference proteome</keyword>
<dbReference type="Proteomes" id="UP000593567">
    <property type="component" value="Unassembled WGS sequence"/>
</dbReference>
<feature type="compositionally biased region" description="Polar residues" evidence="1">
    <location>
        <begin position="24"/>
        <end position="45"/>
    </location>
</feature>
<proteinExistence type="predicted"/>
<comment type="caution">
    <text evidence="2">The sequence shown here is derived from an EMBL/GenBank/DDBJ whole genome shotgun (WGS) entry which is preliminary data.</text>
</comment>
<organism evidence="2 3">
    <name type="scientific">Bugula neritina</name>
    <name type="common">Brown bryozoan</name>
    <name type="synonym">Sertularia neritina</name>
    <dbReference type="NCBI Taxonomy" id="10212"/>
    <lineage>
        <taxon>Eukaryota</taxon>
        <taxon>Metazoa</taxon>
        <taxon>Spiralia</taxon>
        <taxon>Lophotrochozoa</taxon>
        <taxon>Bryozoa</taxon>
        <taxon>Gymnolaemata</taxon>
        <taxon>Cheilostomatida</taxon>
        <taxon>Flustrina</taxon>
        <taxon>Buguloidea</taxon>
        <taxon>Bugulidae</taxon>
        <taxon>Bugula</taxon>
    </lineage>
</organism>
<sequence>MFEWLQTLPLHSYQQIIDQEPKTNDSASHQTTTISVGPQPTSLNTPATLLPSKVGYSCANNTRPLEEKGNEPSMEVNTLPSGKADCVVGAMVL</sequence>